<dbReference type="EC" id="3.5.-.-" evidence="7"/>
<dbReference type="PIRSF" id="PIRSF001235">
    <property type="entry name" value="Amidase_carbamoylase"/>
    <property type="match status" value="1"/>
</dbReference>
<dbReference type="SUPFAM" id="SSF53187">
    <property type="entry name" value="Zn-dependent exopeptidases"/>
    <property type="match status" value="1"/>
</dbReference>
<evidence type="ECO:0000313" key="8">
    <source>
        <dbReference type="Proteomes" id="UP000680815"/>
    </source>
</evidence>
<evidence type="ECO:0000256" key="1">
    <source>
        <dbReference type="ARBA" id="ARBA00001936"/>
    </source>
</evidence>
<dbReference type="RefSeq" id="WP_209349751.1">
    <property type="nucleotide sequence ID" value="NZ_JAGIYZ010000001.1"/>
</dbReference>
<dbReference type="NCBIfam" id="TIGR01879">
    <property type="entry name" value="hydantase"/>
    <property type="match status" value="1"/>
</dbReference>
<evidence type="ECO:0000256" key="4">
    <source>
        <dbReference type="ARBA" id="ARBA00022723"/>
    </source>
</evidence>
<dbReference type="Proteomes" id="UP000680815">
    <property type="component" value="Unassembled WGS sequence"/>
</dbReference>
<protein>
    <submittedName>
        <fullName evidence="7">Hydantoinase/carbamoylase family amidase</fullName>
        <ecNumber evidence="7">3.5.-.-</ecNumber>
    </submittedName>
</protein>
<keyword evidence="8" id="KW-1185">Reference proteome</keyword>
<gene>
    <name evidence="7" type="ORF">J5Y09_00495</name>
</gene>
<dbReference type="SUPFAM" id="SSF55031">
    <property type="entry name" value="Bacterial exopeptidase dimerisation domain"/>
    <property type="match status" value="1"/>
</dbReference>
<evidence type="ECO:0000256" key="5">
    <source>
        <dbReference type="ARBA" id="ARBA00022801"/>
    </source>
</evidence>
<comment type="cofactor">
    <cofactor evidence="1">
        <name>Mn(2+)</name>
        <dbReference type="ChEBI" id="CHEBI:29035"/>
    </cofactor>
</comment>
<keyword evidence="5 7" id="KW-0378">Hydrolase</keyword>
<keyword evidence="6" id="KW-0464">Manganese</keyword>
<dbReference type="PANTHER" id="PTHR32494:SF19">
    <property type="entry name" value="ALLANTOATE DEIMINASE-RELATED"/>
    <property type="match status" value="1"/>
</dbReference>
<evidence type="ECO:0000256" key="3">
    <source>
        <dbReference type="ARBA" id="ARBA00011738"/>
    </source>
</evidence>
<sequence length="427" mass="44580">MPIPDRALSDALRLAEALFARLREASLDPPGVTRASYGEGEAAAHAIMADAARELGLEVASDAIGTLRMVLPGTDRDLPAIAIGSHLDSVPHGGNYDGAAGVVLGLATAAALIAAGRRPRRDLLVLGIRAEEMCWFPAHYLGSRALFGLLPRQAPDTLRRVDTGRTLAQHMAEQGLDPAPIREGRPLLDAGRLACFLEPHIEQGPVLVEEALPIGIVTGIRGSLRYPQASAHGQHAHAGAVPRAFRRDAAMAGVALIAALDARWAMLEAGGADLVCTTGILATDPAHHTSTKVPGLLRFSLDIRSIDADLLGEIDHWLKTEALRIGAARGVDFDFGPPTHAAPARMDAGLRALLMREAVTAGVPAKEMASGAGHDCATFAGAGVPSAMLFLRNRNGSHNPDEALDMPDVAAGLAVLARAVAALLDQA</sequence>
<organism evidence="7 8">
    <name type="scientific">Roseomonas nitratireducens</name>
    <dbReference type="NCBI Taxonomy" id="2820810"/>
    <lineage>
        <taxon>Bacteria</taxon>
        <taxon>Pseudomonadati</taxon>
        <taxon>Pseudomonadota</taxon>
        <taxon>Alphaproteobacteria</taxon>
        <taxon>Acetobacterales</taxon>
        <taxon>Roseomonadaceae</taxon>
        <taxon>Roseomonas</taxon>
    </lineage>
</organism>
<dbReference type="Gene3D" id="3.30.70.360">
    <property type="match status" value="1"/>
</dbReference>
<evidence type="ECO:0000313" key="7">
    <source>
        <dbReference type="EMBL" id="MBP0462376.1"/>
    </source>
</evidence>
<comment type="caution">
    <text evidence="7">The sequence shown here is derived from an EMBL/GenBank/DDBJ whole genome shotgun (WGS) entry which is preliminary data.</text>
</comment>
<dbReference type="InterPro" id="IPR002933">
    <property type="entry name" value="Peptidase_M20"/>
</dbReference>
<proteinExistence type="inferred from homology"/>
<reference evidence="7 8" key="1">
    <citation type="submission" date="2021-03" db="EMBL/GenBank/DDBJ databases">
        <authorList>
            <person name="So Y."/>
        </authorList>
    </citation>
    <scope>NUCLEOTIDE SEQUENCE [LARGE SCALE GENOMIC DNA]</scope>
    <source>
        <strain evidence="7 8">PWR1</strain>
    </source>
</reference>
<dbReference type="InterPro" id="IPR036264">
    <property type="entry name" value="Bact_exopeptidase_dim_dom"/>
</dbReference>
<comment type="similarity">
    <text evidence="2">Belongs to the peptidase M20 family.</text>
</comment>
<dbReference type="GO" id="GO:0016787">
    <property type="term" value="F:hydrolase activity"/>
    <property type="evidence" value="ECO:0007669"/>
    <property type="project" value="UniProtKB-KW"/>
</dbReference>
<dbReference type="InterPro" id="IPR010158">
    <property type="entry name" value="Amidase_Cbmase"/>
</dbReference>
<dbReference type="PANTHER" id="PTHR32494">
    <property type="entry name" value="ALLANTOATE DEIMINASE-RELATED"/>
    <property type="match status" value="1"/>
</dbReference>
<evidence type="ECO:0000256" key="6">
    <source>
        <dbReference type="ARBA" id="ARBA00023211"/>
    </source>
</evidence>
<evidence type="ECO:0000256" key="2">
    <source>
        <dbReference type="ARBA" id="ARBA00006153"/>
    </source>
</evidence>
<accession>A0ABS4ALY3</accession>
<name>A0ABS4ALY3_9PROT</name>
<keyword evidence="4" id="KW-0479">Metal-binding</keyword>
<comment type="subunit">
    <text evidence="3">Homodimer.</text>
</comment>
<dbReference type="Pfam" id="PF01546">
    <property type="entry name" value="Peptidase_M20"/>
    <property type="match status" value="1"/>
</dbReference>
<dbReference type="EMBL" id="JAGIYZ010000001">
    <property type="protein sequence ID" value="MBP0462376.1"/>
    <property type="molecule type" value="Genomic_DNA"/>
</dbReference>
<dbReference type="Gene3D" id="3.40.630.10">
    <property type="entry name" value="Zn peptidases"/>
    <property type="match status" value="1"/>
</dbReference>